<dbReference type="GO" id="GO:0005524">
    <property type="term" value="F:ATP binding"/>
    <property type="evidence" value="ECO:0007669"/>
    <property type="project" value="UniProtKB-KW"/>
</dbReference>
<keyword evidence="11" id="KW-0067">ATP-binding</keyword>
<dbReference type="InterPro" id="IPR036890">
    <property type="entry name" value="HATPase_C_sf"/>
</dbReference>
<dbReference type="Pfam" id="PF02518">
    <property type="entry name" value="HATPase_c"/>
    <property type="match status" value="1"/>
</dbReference>
<dbReference type="InterPro" id="IPR003660">
    <property type="entry name" value="HAMP_dom"/>
</dbReference>
<accession>A0A7W9A2F3</accession>
<keyword evidence="7" id="KW-0808">Transferase</keyword>
<evidence type="ECO:0000259" key="17">
    <source>
        <dbReference type="PROSITE" id="PS50885"/>
    </source>
</evidence>
<dbReference type="Pfam" id="PF00672">
    <property type="entry name" value="HAMP"/>
    <property type="match status" value="1"/>
</dbReference>
<keyword evidence="6" id="KW-0597">Phosphoprotein</keyword>
<dbReference type="InterPro" id="IPR003661">
    <property type="entry name" value="HisK_dim/P_dom"/>
</dbReference>
<feature type="domain" description="HAMP" evidence="17">
    <location>
        <begin position="239"/>
        <end position="291"/>
    </location>
</feature>
<organism evidence="18 19">
    <name type="scientific">Brevundimonas halotolerans</name>
    <dbReference type="NCBI Taxonomy" id="69670"/>
    <lineage>
        <taxon>Bacteria</taxon>
        <taxon>Pseudomonadati</taxon>
        <taxon>Pseudomonadota</taxon>
        <taxon>Alphaproteobacteria</taxon>
        <taxon>Caulobacterales</taxon>
        <taxon>Caulobacteraceae</taxon>
        <taxon>Brevundimonas</taxon>
    </lineage>
</organism>
<evidence type="ECO:0000256" key="10">
    <source>
        <dbReference type="ARBA" id="ARBA00022777"/>
    </source>
</evidence>
<evidence type="ECO:0000256" key="3">
    <source>
        <dbReference type="ARBA" id="ARBA00012438"/>
    </source>
</evidence>
<dbReference type="InterPro" id="IPR004358">
    <property type="entry name" value="Sig_transdc_His_kin-like_C"/>
</dbReference>
<keyword evidence="5" id="KW-0997">Cell inner membrane</keyword>
<dbReference type="SUPFAM" id="SSF55874">
    <property type="entry name" value="ATPase domain of HSP90 chaperone/DNA topoisomerase II/histidine kinase"/>
    <property type="match status" value="1"/>
</dbReference>
<dbReference type="AlphaFoldDB" id="A0A7W9A2F3"/>
<keyword evidence="14 15" id="KW-0472">Membrane</keyword>
<comment type="caution">
    <text evidence="18">The sequence shown here is derived from an EMBL/GenBank/DDBJ whole genome shotgun (WGS) entry which is preliminary data.</text>
</comment>
<dbReference type="SUPFAM" id="SSF47384">
    <property type="entry name" value="Homodimeric domain of signal transducing histidine kinase"/>
    <property type="match status" value="1"/>
</dbReference>
<dbReference type="Pfam" id="PF00512">
    <property type="entry name" value="HisKA"/>
    <property type="match status" value="1"/>
</dbReference>
<dbReference type="PANTHER" id="PTHR44936">
    <property type="entry name" value="SENSOR PROTEIN CREC"/>
    <property type="match status" value="1"/>
</dbReference>
<evidence type="ECO:0000256" key="11">
    <source>
        <dbReference type="ARBA" id="ARBA00022840"/>
    </source>
</evidence>
<keyword evidence="4" id="KW-1003">Cell membrane</keyword>
<dbReference type="GO" id="GO:0000155">
    <property type="term" value="F:phosphorelay sensor kinase activity"/>
    <property type="evidence" value="ECO:0007669"/>
    <property type="project" value="InterPro"/>
</dbReference>
<dbReference type="CDD" id="cd00075">
    <property type="entry name" value="HATPase"/>
    <property type="match status" value="1"/>
</dbReference>
<evidence type="ECO:0000256" key="8">
    <source>
        <dbReference type="ARBA" id="ARBA00022692"/>
    </source>
</evidence>
<dbReference type="SMART" id="SM00388">
    <property type="entry name" value="HisKA"/>
    <property type="match status" value="1"/>
</dbReference>
<keyword evidence="10 18" id="KW-0418">Kinase</keyword>
<dbReference type="InterPro" id="IPR050980">
    <property type="entry name" value="2C_sensor_his_kinase"/>
</dbReference>
<comment type="subcellular location">
    <subcellularLocation>
        <location evidence="2">Cell inner membrane</location>
        <topology evidence="2">Multi-pass membrane protein</topology>
    </subcellularLocation>
</comment>
<dbReference type="InterPro" id="IPR003594">
    <property type="entry name" value="HATPase_dom"/>
</dbReference>
<dbReference type="InterPro" id="IPR036097">
    <property type="entry name" value="HisK_dim/P_sf"/>
</dbReference>
<dbReference type="SMART" id="SM00387">
    <property type="entry name" value="HATPase_c"/>
    <property type="match status" value="1"/>
</dbReference>
<evidence type="ECO:0000256" key="5">
    <source>
        <dbReference type="ARBA" id="ARBA00022519"/>
    </source>
</evidence>
<evidence type="ECO:0000256" key="6">
    <source>
        <dbReference type="ARBA" id="ARBA00022553"/>
    </source>
</evidence>
<feature type="domain" description="Histidine kinase" evidence="16">
    <location>
        <begin position="299"/>
        <end position="497"/>
    </location>
</feature>
<dbReference type="GO" id="GO:0005886">
    <property type="term" value="C:plasma membrane"/>
    <property type="evidence" value="ECO:0007669"/>
    <property type="project" value="UniProtKB-SubCell"/>
</dbReference>
<dbReference type="CDD" id="cd00082">
    <property type="entry name" value="HisKA"/>
    <property type="match status" value="1"/>
</dbReference>
<evidence type="ECO:0000256" key="1">
    <source>
        <dbReference type="ARBA" id="ARBA00000085"/>
    </source>
</evidence>
<name>A0A7W9A2F3_9CAUL</name>
<evidence type="ECO:0000256" key="12">
    <source>
        <dbReference type="ARBA" id="ARBA00022989"/>
    </source>
</evidence>
<gene>
    <name evidence="18" type="ORF">FHS65_000690</name>
</gene>
<evidence type="ECO:0000256" key="2">
    <source>
        <dbReference type="ARBA" id="ARBA00004429"/>
    </source>
</evidence>
<dbReference type="PRINTS" id="PR00344">
    <property type="entry name" value="BCTRLSENSOR"/>
</dbReference>
<sequence>MKRLTSPSILVQVALLVALAMGLSQALTAAAILLMPEPRPSGFDLAAASAALNGEPARTADDRPLTRRITDQPVADGNTVGDPMALALSLALARVLEVEPGDVRVRVFQPTDRPIPGMSEGSPASYVFTRSPSGSDVAINAPSITWTEKHTIERADSGPTTAPASGSATITVDRDTRQVFVVADQLTFAPFAASLRLENGRWATVEPPRDWLSPWQARLLLALFISLLLVAPVVWLMARRLTRPIRLFADAAQRLGANPEADPLPVSGPSELRRAIGAFNDMQASLRAHIANRTQTVAAIAHDLRTPLTRLRFRAEQAPEALRDRLAADVEEMDALIAQAMAYVRGETRQTAPEPVDLTALVADCVRGFAETGHAATLGSAPPVTIPGHPTSLRRALTNLIANAVHYGGQAAVSLAQTPDRVSVHIRDTGPGIASDRMEEVFQPFVRLEGSRNRATGGVGLGLAVARQIARAHGGDVALSNRPGGGLEATLTLPRSG</sequence>
<dbReference type="OrthoDB" id="9804645at2"/>
<evidence type="ECO:0000256" key="9">
    <source>
        <dbReference type="ARBA" id="ARBA00022741"/>
    </source>
</evidence>
<dbReference type="Gene3D" id="1.10.287.130">
    <property type="match status" value="1"/>
</dbReference>
<keyword evidence="13" id="KW-0902">Two-component regulatory system</keyword>
<evidence type="ECO:0000313" key="19">
    <source>
        <dbReference type="Proteomes" id="UP000548978"/>
    </source>
</evidence>
<evidence type="ECO:0000256" key="13">
    <source>
        <dbReference type="ARBA" id="ARBA00023012"/>
    </source>
</evidence>
<dbReference type="CDD" id="cd06225">
    <property type="entry name" value="HAMP"/>
    <property type="match status" value="1"/>
</dbReference>
<dbReference type="SMART" id="SM00304">
    <property type="entry name" value="HAMP"/>
    <property type="match status" value="1"/>
</dbReference>
<comment type="catalytic activity">
    <reaction evidence="1">
        <text>ATP + protein L-histidine = ADP + protein N-phospho-L-histidine.</text>
        <dbReference type="EC" id="2.7.13.3"/>
    </reaction>
</comment>
<evidence type="ECO:0000256" key="15">
    <source>
        <dbReference type="SAM" id="Phobius"/>
    </source>
</evidence>
<keyword evidence="9" id="KW-0547">Nucleotide-binding</keyword>
<keyword evidence="12 15" id="KW-1133">Transmembrane helix</keyword>
<reference evidence="18 19" key="1">
    <citation type="submission" date="2020-08" db="EMBL/GenBank/DDBJ databases">
        <title>Genomic Encyclopedia of Type Strains, Phase IV (KMG-IV): sequencing the most valuable type-strain genomes for metagenomic binning, comparative biology and taxonomic classification.</title>
        <authorList>
            <person name="Goeker M."/>
        </authorList>
    </citation>
    <scope>NUCLEOTIDE SEQUENCE [LARGE SCALE GENOMIC DNA]</scope>
    <source>
        <strain evidence="18 19">DSM 24448</strain>
    </source>
</reference>
<keyword evidence="19" id="KW-1185">Reference proteome</keyword>
<protein>
    <recommendedName>
        <fullName evidence="3">histidine kinase</fullName>
        <ecNumber evidence="3">2.7.13.3</ecNumber>
    </recommendedName>
</protein>
<dbReference type="Proteomes" id="UP000548978">
    <property type="component" value="Unassembled WGS sequence"/>
</dbReference>
<dbReference type="PROSITE" id="PS50109">
    <property type="entry name" value="HIS_KIN"/>
    <property type="match status" value="1"/>
</dbReference>
<dbReference type="RefSeq" id="WP_123286040.1">
    <property type="nucleotide sequence ID" value="NZ_JACIJB010000001.1"/>
</dbReference>
<dbReference type="PROSITE" id="PS50885">
    <property type="entry name" value="HAMP"/>
    <property type="match status" value="1"/>
</dbReference>
<dbReference type="EC" id="2.7.13.3" evidence="3"/>
<evidence type="ECO:0000313" key="18">
    <source>
        <dbReference type="EMBL" id="MBB5659972.1"/>
    </source>
</evidence>
<evidence type="ECO:0000256" key="7">
    <source>
        <dbReference type="ARBA" id="ARBA00022679"/>
    </source>
</evidence>
<proteinExistence type="predicted"/>
<dbReference type="InterPro" id="IPR005467">
    <property type="entry name" value="His_kinase_dom"/>
</dbReference>
<dbReference type="EMBL" id="JACIJB010000001">
    <property type="protein sequence ID" value="MBB5659972.1"/>
    <property type="molecule type" value="Genomic_DNA"/>
</dbReference>
<dbReference type="Gene3D" id="3.30.565.10">
    <property type="entry name" value="Histidine kinase-like ATPase, C-terminal domain"/>
    <property type="match status" value="1"/>
</dbReference>
<evidence type="ECO:0000256" key="14">
    <source>
        <dbReference type="ARBA" id="ARBA00023136"/>
    </source>
</evidence>
<dbReference type="PANTHER" id="PTHR44936:SF5">
    <property type="entry name" value="SENSOR HISTIDINE KINASE ENVZ"/>
    <property type="match status" value="1"/>
</dbReference>
<keyword evidence="8 15" id="KW-0812">Transmembrane</keyword>
<evidence type="ECO:0000256" key="4">
    <source>
        <dbReference type="ARBA" id="ARBA00022475"/>
    </source>
</evidence>
<feature type="transmembrane region" description="Helical" evidence="15">
    <location>
        <begin position="219"/>
        <end position="238"/>
    </location>
</feature>
<evidence type="ECO:0000259" key="16">
    <source>
        <dbReference type="PROSITE" id="PS50109"/>
    </source>
</evidence>